<comment type="caution">
    <text evidence="1">The sequence shown here is derived from an EMBL/GenBank/DDBJ whole genome shotgun (WGS) entry which is preliminary data.</text>
</comment>
<evidence type="ECO:0000313" key="1">
    <source>
        <dbReference type="EMBL" id="EBN4403486.1"/>
    </source>
</evidence>
<organism evidence="1">
    <name type="scientific">Salmonella enterica</name>
    <name type="common">Salmonella choleraesuis</name>
    <dbReference type="NCBI Taxonomy" id="28901"/>
    <lineage>
        <taxon>Bacteria</taxon>
        <taxon>Pseudomonadati</taxon>
        <taxon>Pseudomonadota</taxon>
        <taxon>Gammaproteobacteria</taxon>
        <taxon>Enterobacterales</taxon>
        <taxon>Enterobacteriaceae</taxon>
        <taxon>Salmonella</taxon>
    </lineage>
</organism>
<accession>A0A5T8BG97</accession>
<proteinExistence type="predicted"/>
<keyword evidence="1" id="KW-0695">RNA-directed DNA polymerase</keyword>
<gene>
    <name evidence="1" type="ORF">DSA09_26405</name>
</gene>
<sequence length="124" mass="13305">MSARVPIRGTGTEQAVVAVKDRNGFRAKGLPHCADTPMATVDENVKGRTVVGSAKPFPITKRQVWEAYKRVRANRGAAGVDGQTLASFDENAVGNLYKIWNRLASGSYMPSAVRCVEIPKSDGG</sequence>
<dbReference type="GO" id="GO:0003964">
    <property type="term" value="F:RNA-directed DNA polymerase activity"/>
    <property type="evidence" value="ECO:0007669"/>
    <property type="project" value="UniProtKB-KW"/>
</dbReference>
<reference evidence="1" key="1">
    <citation type="submission" date="2018-07" db="EMBL/GenBank/DDBJ databases">
        <authorList>
            <consortium name="PulseNet: The National Subtyping Network for Foodborne Disease Surveillance"/>
            <person name="Tarr C.L."/>
            <person name="Trees E."/>
            <person name="Katz L.S."/>
            <person name="Carleton-Romer H.A."/>
            <person name="Stroika S."/>
            <person name="Kucerova Z."/>
            <person name="Roache K.F."/>
            <person name="Sabol A.L."/>
            <person name="Besser J."/>
            <person name="Gerner-Smidt P."/>
        </authorList>
    </citation>
    <scope>NUCLEOTIDE SEQUENCE</scope>
    <source>
        <strain evidence="1">PNUSAS044948</strain>
    </source>
</reference>
<dbReference type="EMBL" id="AAGFSO010000076">
    <property type="protein sequence ID" value="EBN4403486.1"/>
    <property type="molecule type" value="Genomic_DNA"/>
</dbReference>
<dbReference type="AlphaFoldDB" id="A0A5T8BG97"/>
<feature type="non-terminal residue" evidence="1">
    <location>
        <position position="124"/>
    </location>
</feature>
<keyword evidence="1" id="KW-0808">Transferase</keyword>
<protein>
    <submittedName>
        <fullName evidence="1">Group II intron reverse transcriptase/maturase</fullName>
    </submittedName>
</protein>
<name>A0A5T8BG97_SALER</name>
<keyword evidence="1" id="KW-0548">Nucleotidyltransferase</keyword>